<accession>A0ABX7E6B1</accession>
<proteinExistence type="predicted"/>
<dbReference type="RefSeq" id="WP_202779274.1">
    <property type="nucleotide sequence ID" value="NZ_CP065425.1"/>
</dbReference>
<dbReference type="CDD" id="cd00090">
    <property type="entry name" value="HTH_ARSR"/>
    <property type="match status" value="1"/>
</dbReference>
<keyword evidence="1" id="KW-0238">DNA-binding</keyword>
<dbReference type="InterPro" id="IPR036390">
    <property type="entry name" value="WH_DNA-bd_sf"/>
</dbReference>
<reference evidence="3 4" key="1">
    <citation type="submission" date="2020-11" db="EMBL/GenBank/DDBJ databases">
        <title>Taxonomic evaluation of the Bacillus sporothermodurans group of bacteria based on whole genome sequences.</title>
        <authorList>
            <person name="Fiedler G."/>
            <person name="Herbstmann A.-D."/>
            <person name="Doll E."/>
            <person name="Wenning M."/>
            <person name="Brinks E."/>
            <person name="Kabisch J."/>
            <person name="Breitenwieser F."/>
            <person name="Lappann M."/>
            <person name="Boehnlein C."/>
            <person name="Franz C."/>
        </authorList>
    </citation>
    <scope>NUCLEOTIDE SEQUENCE [LARGE SCALE GENOMIC DNA]</scope>
    <source>
        <strain evidence="3 4">JCM 19841</strain>
    </source>
</reference>
<gene>
    <name evidence="3" type="ORF">I5776_05120</name>
</gene>
<feature type="domain" description="HTH arsR-type" evidence="2">
    <location>
        <begin position="6"/>
        <end position="52"/>
    </location>
</feature>
<evidence type="ECO:0000313" key="3">
    <source>
        <dbReference type="EMBL" id="QQZ10332.1"/>
    </source>
</evidence>
<dbReference type="PANTHER" id="PTHR38600:SF2">
    <property type="entry name" value="SLL0088 PROTEIN"/>
    <property type="match status" value="1"/>
</dbReference>
<dbReference type="SUPFAM" id="SSF46785">
    <property type="entry name" value="Winged helix' DNA-binding domain"/>
    <property type="match status" value="1"/>
</dbReference>
<sequence>MKKKSSTRDQLLHLLKRYKKLSVVDLESHLEITGMAVRRHLNNLENERLIQSETIRKSMGRPVQVYFLTKTGENQFPKSYSNITVEFLEDIEEMNGNEMVNTLFKNREIRLENKYKERIQHNQLKDRVAELADIQNENGYMVDWIEKEDGTFELTEYNCPIFDVAKKYPKACSCEHSLFQKILKTNEIEQVCCMSKGGDHCKYVIKENNDIHFPSMYDKEK</sequence>
<dbReference type="Gene3D" id="1.10.10.10">
    <property type="entry name" value="Winged helix-like DNA-binding domain superfamily/Winged helix DNA-binding domain"/>
    <property type="match status" value="1"/>
</dbReference>
<dbReference type="InterPro" id="IPR001845">
    <property type="entry name" value="HTH_ArsR_DNA-bd_dom"/>
</dbReference>
<evidence type="ECO:0000259" key="2">
    <source>
        <dbReference type="Pfam" id="PF01022"/>
    </source>
</evidence>
<dbReference type="Proteomes" id="UP000595691">
    <property type="component" value="Chromosome"/>
</dbReference>
<dbReference type="PANTHER" id="PTHR38600">
    <property type="entry name" value="TRANSCRIPTIONAL REGULATORY PROTEIN"/>
    <property type="match status" value="1"/>
</dbReference>
<evidence type="ECO:0000256" key="1">
    <source>
        <dbReference type="ARBA" id="ARBA00023125"/>
    </source>
</evidence>
<evidence type="ECO:0000313" key="4">
    <source>
        <dbReference type="Proteomes" id="UP000595691"/>
    </source>
</evidence>
<organism evidence="3 4">
    <name type="scientific">Heyndrickxia vini</name>
    <dbReference type="NCBI Taxonomy" id="1476025"/>
    <lineage>
        <taxon>Bacteria</taxon>
        <taxon>Bacillati</taxon>
        <taxon>Bacillota</taxon>
        <taxon>Bacilli</taxon>
        <taxon>Bacillales</taxon>
        <taxon>Bacillaceae</taxon>
        <taxon>Heyndrickxia</taxon>
    </lineage>
</organism>
<name>A0ABX7E6B1_9BACI</name>
<keyword evidence="4" id="KW-1185">Reference proteome</keyword>
<dbReference type="InterPro" id="IPR011991">
    <property type="entry name" value="ArsR-like_HTH"/>
</dbReference>
<dbReference type="Pfam" id="PF01022">
    <property type="entry name" value="HTH_5"/>
    <property type="match status" value="1"/>
</dbReference>
<protein>
    <submittedName>
        <fullName evidence="3">Transcriptional regulator</fullName>
    </submittedName>
</protein>
<dbReference type="InterPro" id="IPR036388">
    <property type="entry name" value="WH-like_DNA-bd_sf"/>
</dbReference>
<dbReference type="EMBL" id="CP065425">
    <property type="protein sequence ID" value="QQZ10332.1"/>
    <property type="molecule type" value="Genomic_DNA"/>
</dbReference>